<comment type="caution">
    <text evidence="2">The sequence shown here is derived from an EMBL/GenBank/DDBJ whole genome shotgun (WGS) entry which is preliminary data.</text>
</comment>
<keyword evidence="3" id="KW-1185">Reference proteome</keyword>
<feature type="region of interest" description="Disordered" evidence="1">
    <location>
        <begin position="54"/>
        <end position="99"/>
    </location>
</feature>
<gene>
    <name evidence="2" type="ORF">OUZ56_022171</name>
</gene>
<reference evidence="2 3" key="1">
    <citation type="journal article" date="2023" name="Nucleic Acids Res.">
        <title>The hologenome of Daphnia magna reveals possible DNA methylation and microbiome-mediated evolution of the host genome.</title>
        <authorList>
            <person name="Chaturvedi A."/>
            <person name="Li X."/>
            <person name="Dhandapani V."/>
            <person name="Marshall H."/>
            <person name="Kissane S."/>
            <person name="Cuenca-Cambronero M."/>
            <person name="Asole G."/>
            <person name="Calvet F."/>
            <person name="Ruiz-Romero M."/>
            <person name="Marangio P."/>
            <person name="Guigo R."/>
            <person name="Rago D."/>
            <person name="Mirbahai L."/>
            <person name="Eastwood N."/>
            <person name="Colbourne J.K."/>
            <person name="Zhou J."/>
            <person name="Mallon E."/>
            <person name="Orsini L."/>
        </authorList>
    </citation>
    <scope>NUCLEOTIDE SEQUENCE [LARGE SCALE GENOMIC DNA]</scope>
    <source>
        <strain evidence="2">LRV0_1</strain>
    </source>
</reference>
<feature type="compositionally biased region" description="Basic and acidic residues" evidence="1">
    <location>
        <begin position="78"/>
        <end position="91"/>
    </location>
</feature>
<proteinExistence type="predicted"/>
<accession>A0ABR0AVJ7</accession>
<evidence type="ECO:0000313" key="3">
    <source>
        <dbReference type="Proteomes" id="UP001234178"/>
    </source>
</evidence>
<organism evidence="2 3">
    <name type="scientific">Daphnia magna</name>
    <dbReference type="NCBI Taxonomy" id="35525"/>
    <lineage>
        <taxon>Eukaryota</taxon>
        <taxon>Metazoa</taxon>
        <taxon>Ecdysozoa</taxon>
        <taxon>Arthropoda</taxon>
        <taxon>Crustacea</taxon>
        <taxon>Branchiopoda</taxon>
        <taxon>Diplostraca</taxon>
        <taxon>Cladocera</taxon>
        <taxon>Anomopoda</taxon>
        <taxon>Daphniidae</taxon>
        <taxon>Daphnia</taxon>
    </lineage>
</organism>
<sequence>MEMPIEFNWCSTSVTLPEALYPRGPNYEKKNSPRTLTRLHLSFLKTKKSLLQKSPSSLVENQNNKKRNLGELLPVLAKRNETSKNANEKGGRGTSQQQTEIEAGIKWETKEKENNNVTAMFPWGGMSKFAERRRGPQNEAHMRAPRKVVMLSVWLVIESKLDPAHTSEFA</sequence>
<evidence type="ECO:0000313" key="2">
    <source>
        <dbReference type="EMBL" id="KAK4029161.1"/>
    </source>
</evidence>
<name>A0ABR0AVJ7_9CRUS</name>
<dbReference type="EMBL" id="JAOYFB010000039">
    <property type="protein sequence ID" value="KAK4029161.1"/>
    <property type="molecule type" value="Genomic_DNA"/>
</dbReference>
<dbReference type="Proteomes" id="UP001234178">
    <property type="component" value="Unassembled WGS sequence"/>
</dbReference>
<protein>
    <submittedName>
        <fullName evidence="2">Uncharacterized protein</fullName>
    </submittedName>
</protein>
<evidence type="ECO:0000256" key="1">
    <source>
        <dbReference type="SAM" id="MobiDB-lite"/>
    </source>
</evidence>